<dbReference type="Gene3D" id="3.80.10.10">
    <property type="entry name" value="Ribonuclease Inhibitor"/>
    <property type="match status" value="1"/>
</dbReference>
<dbReference type="SUPFAM" id="SSF52058">
    <property type="entry name" value="L domain-like"/>
    <property type="match status" value="1"/>
</dbReference>
<feature type="domain" description="WLGC" evidence="1">
    <location>
        <begin position="443"/>
        <end position="490"/>
    </location>
</feature>
<proteinExistence type="predicted"/>
<dbReference type="InterPro" id="IPR058256">
    <property type="entry name" value="WLGC"/>
</dbReference>
<sequence length="494" mass="56339">MLILLYCLTNFNFPRDKFAINLEVFPPGWFEQQVSVVANPVQTAVIHKSLKSLRITSVYEFFARMGIHVTLFMRLRQLVILLQEPKWQRIRVYPTCHRAAAFFFVVFAGLLCLFVEESMRTSTLACNPHPECAVNAHRWTLVENREVIYCPCLMMIDRDIAPRTYAEWEMPKNLTEKVAQLASTGDLQTLHLTNRYLPVLPEELRRCKGMSHLYVELWGSSRLEVVNVLIQCICCRTLEYTHTQTLPGWIKEFTNLEYFHLESKFSSPVFSLPDDMFDDMSLTFIHFAVFLPLKRLPSFNGLVNLKSLTLAVFLSLEELPHLDSLHRLEKLLVTCIPSLNALPDLAPVKNVKSLILTDRGTWCCNGFLGECNLDHPMCQDHPLWGTPAATCLASSEPRATPETLALIAKYPENVCTGLLRPGSLEGPPTQASMDPARAHCTDMESMCYNARYMGISCDTNPFPIKMRRLQIARGVGDPCDPEYEAWLGCKLRER</sequence>
<organism evidence="2 3">
    <name type="scientific">Phytophthora sojae (strain P6497)</name>
    <name type="common">Soybean stem and root rot agent</name>
    <name type="synonym">Phytophthora megasperma f. sp. glycines</name>
    <dbReference type="NCBI Taxonomy" id="1094619"/>
    <lineage>
        <taxon>Eukaryota</taxon>
        <taxon>Sar</taxon>
        <taxon>Stramenopiles</taxon>
        <taxon>Oomycota</taxon>
        <taxon>Peronosporomycetes</taxon>
        <taxon>Peronosporales</taxon>
        <taxon>Peronosporaceae</taxon>
        <taxon>Phytophthora</taxon>
    </lineage>
</organism>
<dbReference type="InParanoid" id="G4YYA5"/>
<dbReference type="AlphaFoldDB" id="G4YYA5"/>
<name>G4YYA5_PHYSP</name>
<protein>
    <recommendedName>
        <fullName evidence="1">WLGC domain-containing protein</fullName>
    </recommendedName>
</protein>
<dbReference type="OMA" id="EVFPPGW"/>
<dbReference type="EMBL" id="JH159152">
    <property type="protein sequence ID" value="EGZ23256.1"/>
    <property type="molecule type" value="Genomic_DNA"/>
</dbReference>
<evidence type="ECO:0000313" key="3">
    <source>
        <dbReference type="Proteomes" id="UP000002640"/>
    </source>
</evidence>
<accession>G4YYA5</accession>
<keyword evidence="3" id="KW-1185">Reference proteome</keyword>
<dbReference type="GeneID" id="20643305"/>
<dbReference type="KEGG" id="psoj:PHYSODRAFT_310706"/>
<evidence type="ECO:0000313" key="2">
    <source>
        <dbReference type="EMBL" id="EGZ23256.1"/>
    </source>
</evidence>
<dbReference type="InterPro" id="IPR032675">
    <property type="entry name" value="LRR_dom_sf"/>
</dbReference>
<dbReference type="Pfam" id="PF26605">
    <property type="entry name" value="WLGC"/>
    <property type="match status" value="1"/>
</dbReference>
<dbReference type="Proteomes" id="UP000002640">
    <property type="component" value="Unassembled WGS sequence"/>
</dbReference>
<dbReference type="RefSeq" id="XP_009518544.1">
    <property type="nucleotide sequence ID" value="XM_009520249.1"/>
</dbReference>
<dbReference type="SMR" id="G4YYA5"/>
<evidence type="ECO:0000259" key="1">
    <source>
        <dbReference type="Pfam" id="PF26605"/>
    </source>
</evidence>
<reference evidence="2 3" key="1">
    <citation type="journal article" date="2006" name="Science">
        <title>Phytophthora genome sequences uncover evolutionary origins and mechanisms of pathogenesis.</title>
        <authorList>
            <person name="Tyler B.M."/>
            <person name="Tripathy S."/>
            <person name="Zhang X."/>
            <person name="Dehal P."/>
            <person name="Jiang R.H."/>
            <person name="Aerts A."/>
            <person name="Arredondo F.D."/>
            <person name="Baxter L."/>
            <person name="Bensasson D."/>
            <person name="Beynon J.L."/>
            <person name="Chapman J."/>
            <person name="Damasceno C.M."/>
            <person name="Dorrance A.E."/>
            <person name="Dou D."/>
            <person name="Dickerman A.W."/>
            <person name="Dubchak I.L."/>
            <person name="Garbelotto M."/>
            <person name="Gijzen M."/>
            <person name="Gordon S.G."/>
            <person name="Govers F."/>
            <person name="Grunwald N.J."/>
            <person name="Huang W."/>
            <person name="Ivors K.L."/>
            <person name="Jones R.W."/>
            <person name="Kamoun S."/>
            <person name="Krampis K."/>
            <person name="Lamour K.H."/>
            <person name="Lee M.K."/>
            <person name="McDonald W.H."/>
            <person name="Medina M."/>
            <person name="Meijer H.J."/>
            <person name="Nordberg E.K."/>
            <person name="Maclean D.J."/>
            <person name="Ospina-Giraldo M.D."/>
            <person name="Morris P.F."/>
            <person name="Phuntumart V."/>
            <person name="Putnam N.H."/>
            <person name="Rash S."/>
            <person name="Rose J.K."/>
            <person name="Sakihama Y."/>
            <person name="Salamov A.A."/>
            <person name="Savidor A."/>
            <person name="Scheuring C.F."/>
            <person name="Smith B.M."/>
            <person name="Sobral B.W."/>
            <person name="Terry A."/>
            <person name="Torto-Alalibo T.A."/>
            <person name="Win J."/>
            <person name="Xu Z."/>
            <person name="Zhang H."/>
            <person name="Grigoriev I.V."/>
            <person name="Rokhsar D.S."/>
            <person name="Boore J.L."/>
        </authorList>
    </citation>
    <scope>NUCLEOTIDE SEQUENCE [LARGE SCALE GENOMIC DNA]</scope>
    <source>
        <strain evidence="2 3">P6497</strain>
    </source>
</reference>
<gene>
    <name evidence="2" type="ORF">PHYSODRAFT_310706</name>
</gene>